<proteinExistence type="predicted"/>
<protein>
    <submittedName>
        <fullName evidence="1">Uncharacterized protein</fullName>
    </submittedName>
</protein>
<dbReference type="EMBL" id="GBXM01026759">
    <property type="protein sequence ID" value="JAH81818.1"/>
    <property type="molecule type" value="Transcribed_RNA"/>
</dbReference>
<accession>A0A0E9VX49</accession>
<reference evidence="1" key="2">
    <citation type="journal article" date="2015" name="Fish Shellfish Immunol.">
        <title>Early steps in the European eel (Anguilla anguilla)-Vibrio vulnificus interaction in the gills: Role of the RtxA13 toxin.</title>
        <authorList>
            <person name="Callol A."/>
            <person name="Pajuelo D."/>
            <person name="Ebbesson L."/>
            <person name="Teles M."/>
            <person name="MacKenzie S."/>
            <person name="Amaro C."/>
        </authorList>
    </citation>
    <scope>NUCLEOTIDE SEQUENCE</scope>
</reference>
<sequence length="44" mass="5022">MPTCCGEKKKGEGFRIPVPIPVFHTRSNVCVLRELAHLCHFQEL</sequence>
<reference evidence="1" key="1">
    <citation type="submission" date="2014-11" db="EMBL/GenBank/DDBJ databases">
        <authorList>
            <person name="Amaro Gonzalez C."/>
        </authorList>
    </citation>
    <scope>NUCLEOTIDE SEQUENCE</scope>
</reference>
<dbReference type="AlphaFoldDB" id="A0A0E9VX49"/>
<evidence type="ECO:0000313" key="1">
    <source>
        <dbReference type="EMBL" id="JAH81818.1"/>
    </source>
</evidence>
<name>A0A0E9VX49_ANGAN</name>
<organism evidence="1">
    <name type="scientific">Anguilla anguilla</name>
    <name type="common">European freshwater eel</name>
    <name type="synonym">Muraena anguilla</name>
    <dbReference type="NCBI Taxonomy" id="7936"/>
    <lineage>
        <taxon>Eukaryota</taxon>
        <taxon>Metazoa</taxon>
        <taxon>Chordata</taxon>
        <taxon>Craniata</taxon>
        <taxon>Vertebrata</taxon>
        <taxon>Euteleostomi</taxon>
        <taxon>Actinopterygii</taxon>
        <taxon>Neopterygii</taxon>
        <taxon>Teleostei</taxon>
        <taxon>Anguilliformes</taxon>
        <taxon>Anguillidae</taxon>
        <taxon>Anguilla</taxon>
    </lineage>
</organism>